<evidence type="ECO:0000256" key="4">
    <source>
        <dbReference type="ARBA" id="ARBA00022833"/>
    </source>
</evidence>
<dbReference type="EMBL" id="JADWDJ010000005">
    <property type="protein sequence ID" value="KAG5280612.1"/>
    <property type="molecule type" value="Genomic_DNA"/>
</dbReference>
<evidence type="ECO:0000256" key="1">
    <source>
        <dbReference type="ARBA" id="ARBA00004123"/>
    </source>
</evidence>
<dbReference type="GO" id="GO:0046983">
    <property type="term" value="F:protein dimerization activity"/>
    <property type="evidence" value="ECO:0007669"/>
    <property type="project" value="InterPro"/>
</dbReference>
<gene>
    <name evidence="7" type="ORF">AALO_G00062080</name>
</gene>
<dbReference type="SUPFAM" id="SSF53098">
    <property type="entry name" value="Ribonuclease H-like"/>
    <property type="match status" value="1"/>
</dbReference>
<evidence type="ECO:0000259" key="6">
    <source>
        <dbReference type="Pfam" id="PF05699"/>
    </source>
</evidence>
<keyword evidence="2" id="KW-0479">Metal-binding</keyword>
<keyword evidence="4" id="KW-0862">Zinc</keyword>
<dbReference type="GO" id="GO:0008270">
    <property type="term" value="F:zinc ion binding"/>
    <property type="evidence" value="ECO:0007669"/>
    <property type="project" value="UniProtKB-KW"/>
</dbReference>
<dbReference type="Proteomes" id="UP000823561">
    <property type="component" value="Chromosome 5"/>
</dbReference>
<feature type="domain" description="HAT C-terminal dimerisation" evidence="6">
    <location>
        <begin position="7"/>
        <end position="88"/>
    </location>
</feature>
<organism evidence="7 8">
    <name type="scientific">Alosa alosa</name>
    <name type="common">allis shad</name>
    <dbReference type="NCBI Taxonomy" id="278164"/>
    <lineage>
        <taxon>Eukaryota</taxon>
        <taxon>Metazoa</taxon>
        <taxon>Chordata</taxon>
        <taxon>Craniata</taxon>
        <taxon>Vertebrata</taxon>
        <taxon>Euteleostomi</taxon>
        <taxon>Actinopterygii</taxon>
        <taxon>Neopterygii</taxon>
        <taxon>Teleostei</taxon>
        <taxon>Clupei</taxon>
        <taxon>Clupeiformes</taxon>
        <taxon>Clupeoidei</taxon>
        <taxon>Clupeidae</taxon>
        <taxon>Alosa</taxon>
    </lineage>
</organism>
<dbReference type="InterPro" id="IPR012337">
    <property type="entry name" value="RNaseH-like_sf"/>
</dbReference>
<evidence type="ECO:0000256" key="3">
    <source>
        <dbReference type="ARBA" id="ARBA00022771"/>
    </source>
</evidence>
<dbReference type="AlphaFoldDB" id="A0AAV6H4T3"/>
<dbReference type="PANTHER" id="PTHR46481:SF10">
    <property type="entry name" value="ZINC FINGER BED DOMAIN-CONTAINING PROTEIN 39"/>
    <property type="match status" value="1"/>
</dbReference>
<dbReference type="InterPro" id="IPR008906">
    <property type="entry name" value="HATC_C_dom"/>
</dbReference>
<name>A0AAV6H4T3_9TELE</name>
<dbReference type="Pfam" id="PF05699">
    <property type="entry name" value="Dimer_Tnp_hAT"/>
    <property type="match status" value="1"/>
</dbReference>
<evidence type="ECO:0000313" key="8">
    <source>
        <dbReference type="Proteomes" id="UP000823561"/>
    </source>
</evidence>
<evidence type="ECO:0000256" key="5">
    <source>
        <dbReference type="ARBA" id="ARBA00023242"/>
    </source>
</evidence>
<proteinExistence type="predicted"/>
<dbReference type="InterPro" id="IPR052035">
    <property type="entry name" value="ZnF_BED_domain_contain"/>
</dbReference>
<dbReference type="GO" id="GO:0005634">
    <property type="term" value="C:nucleus"/>
    <property type="evidence" value="ECO:0007669"/>
    <property type="project" value="UniProtKB-SubCell"/>
</dbReference>
<comment type="caution">
    <text evidence="7">The sequence shown here is derived from an EMBL/GenBank/DDBJ whole genome shotgun (WGS) entry which is preliminary data.</text>
</comment>
<reference evidence="7" key="1">
    <citation type="submission" date="2020-10" db="EMBL/GenBank/DDBJ databases">
        <title>Chromosome-scale genome assembly of the Allis shad, Alosa alosa.</title>
        <authorList>
            <person name="Margot Z."/>
            <person name="Christophe K."/>
            <person name="Cabau C."/>
            <person name="Louis A."/>
            <person name="Berthelot C."/>
            <person name="Parey E."/>
            <person name="Roest Crollius H."/>
            <person name="Montfort J."/>
            <person name="Robinson-Rechavi M."/>
            <person name="Bucao C."/>
            <person name="Bouchez O."/>
            <person name="Gislard M."/>
            <person name="Lluch J."/>
            <person name="Milhes M."/>
            <person name="Lampietro C."/>
            <person name="Lopez Roques C."/>
            <person name="Donnadieu C."/>
            <person name="Braasch I."/>
            <person name="Desvignes T."/>
            <person name="Postlethwait J."/>
            <person name="Bobe J."/>
            <person name="Guiguen Y."/>
        </authorList>
    </citation>
    <scope>NUCLEOTIDE SEQUENCE</scope>
    <source>
        <strain evidence="7">M-15738</strain>
        <tissue evidence="7">Blood</tissue>
    </source>
</reference>
<dbReference type="PANTHER" id="PTHR46481">
    <property type="entry name" value="ZINC FINGER BED DOMAIN-CONTAINING PROTEIN 4"/>
    <property type="match status" value="1"/>
</dbReference>
<keyword evidence="3" id="KW-0863">Zinc-finger</keyword>
<accession>A0AAV6H4T3</accession>
<keyword evidence="8" id="KW-1185">Reference proteome</keyword>
<keyword evidence="5" id="KW-0539">Nucleus</keyword>
<evidence type="ECO:0000313" key="7">
    <source>
        <dbReference type="EMBL" id="KAG5280612.1"/>
    </source>
</evidence>
<comment type="subcellular location">
    <subcellularLocation>
        <location evidence="1">Nucleus</location>
    </subcellularLocation>
</comment>
<sequence>MKDATDEVEMYSTHNHAMQDDRDVLGWWRDQQLNYPKLSVLARGILAIPASSSSSERNFSAAGRAIEQRRTALKPSTVDAILFLHKNMD</sequence>
<protein>
    <recommendedName>
        <fullName evidence="6">HAT C-terminal dimerisation domain-containing protein</fullName>
    </recommendedName>
</protein>
<evidence type="ECO:0000256" key="2">
    <source>
        <dbReference type="ARBA" id="ARBA00022723"/>
    </source>
</evidence>